<protein>
    <recommendedName>
        <fullName evidence="1">Xylose isomerase-like TIM barrel domain-containing protein</fullName>
    </recommendedName>
</protein>
<proteinExistence type="predicted"/>
<organism evidence="2 3">
    <name type="scientific">Planctobacterium marinum</name>
    <dbReference type="NCBI Taxonomy" id="1631968"/>
    <lineage>
        <taxon>Bacteria</taxon>
        <taxon>Pseudomonadati</taxon>
        <taxon>Pseudomonadota</taxon>
        <taxon>Gammaproteobacteria</taxon>
        <taxon>Alteromonadales</taxon>
        <taxon>Alteromonadaceae</taxon>
        <taxon>Planctobacterium</taxon>
    </lineage>
</organism>
<feature type="domain" description="Xylose isomerase-like TIM barrel" evidence="1">
    <location>
        <begin position="1"/>
        <end position="232"/>
    </location>
</feature>
<evidence type="ECO:0000313" key="2">
    <source>
        <dbReference type="EMBL" id="BDX07749.1"/>
    </source>
</evidence>
<dbReference type="KEGG" id="pmaw:MACH26_32700"/>
<dbReference type="EMBL" id="AP027272">
    <property type="protein sequence ID" value="BDX07749.1"/>
    <property type="molecule type" value="Genomic_DNA"/>
</dbReference>
<sequence>MGFRHIELSGGTHFYPNWLQELQELQARFSLHYRCHNYFPPPITHFVLNLASKDPVVSEIAISHVTEALRVSKLLGADVFGFHAGFRFDPKVKQLGKKMDRSALQGVEESWTEFDKNFTQLNGLARNKNIKLYIENNVFSSANASSFGNNPFLMTHADEIEAYKQRNPFNLLLDVAHLKVSCQTLGLDFTEQCITLGQQSDYLHLSDNDGFADTNRELTSGSHLVEVLSRLKIREKTTTLEVYSGEKSLFASYDLVTELCK</sequence>
<dbReference type="InterPro" id="IPR013022">
    <property type="entry name" value="Xyl_isomerase-like_TIM-brl"/>
</dbReference>
<dbReference type="InterPro" id="IPR036237">
    <property type="entry name" value="Xyl_isomerase-like_sf"/>
</dbReference>
<dbReference type="Gene3D" id="3.20.20.150">
    <property type="entry name" value="Divalent-metal-dependent TIM barrel enzymes"/>
    <property type="match status" value="1"/>
</dbReference>
<dbReference type="SUPFAM" id="SSF51658">
    <property type="entry name" value="Xylose isomerase-like"/>
    <property type="match status" value="1"/>
</dbReference>
<dbReference type="Proteomes" id="UP001333710">
    <property type="component" value="Chromosome"/>
</dbReference>
<evidence type="ECO:0000259" key="1">
    <source>
        <dbReference type="Pfam" id="PF01261"/>
    </source>
</evidence>
<evidence type="ECO:0000313" key="3">
    <source>
        <dbReference type="Proteomes" id="UP001333710"/>
    </source>
</evidence>
<dbReference type="AlphaFoldDB" id="A0AA48HM38"/>
<keyword evidence="3" id="KW-1185">Reference proteome</keyword>
<dbReference type="Pfam" id="PF01261">
    <property type="entry name" value="AP_endonuc_2"/>
    <property type="match status" value="1"/>
</dbReference>
<gene>
    <name evidence="2" type="ORF">MACH26_32700</name>
</gene>
<name>A0AA48HM38_9ALTE</name>
<accession>A0AA48HM38</accession>
<reference evidence="2" key="1">
    <citation type="submission" date="2023-01" db="EMBL/GenBank/DDBJ databases">
        <title>Complete genome sequence of Planctobacterium marinum strain Dej080120_11.</title>
        <authorList>
            <person name="Ueki S."/>
            <person name="Maruyama F."/>
        </authorList>
    </citation>
    <scope>NUCLEOTIDE SEQUENCE</scope>
    <source>
        <strain evidence="2">Dej080120_11</strain>
    </source>
</reference>